<name>A0AAD7C1A0_9AGAR</name>
<keyword evidence="1" id="KW-0812">Transmembrane</keyword>
<evidence type="ECO:0000313" key="3">
    <source>
        <dbReference type="EMBL" id="KAJ7636502.1"/>
    </source>
</evidence>
<keyword evidence="1" id="KW-1133">Transmembrane helix</keyword>
<accession>A0AAD7C1A0</accession>
<evidence type="ECO:0000256" key="1">
    <source>
        <dbReference type="SAM" id="Phobius"/>
    </source>
</evidence>
<feature type="domain" description="DUF6533" evidence="2">
    <location>
        <begin position="19"/>
        <end position="60"/>
    </location>
</feature>
<keyword evidence="4" id="KW-1185">Reference proteome</keyword>
<gene>
    <name evidence="3" type="ORF">FB45DRAFT_1138203</name>
</gene>
<feature type="transmembrane region" description="Helical" evidence="1">
    <location>
        <begin position="129"/>
        <end position="151"/>
    </location>
</feature>
<sequence length="165" mass="18596">MSSKAITAATTHFLQFALQYSSLAFLYYDYALTFPNEVKYIWGQKFRLSTALYFGCRYALISNVLYVLAIAHKLGSTVRGYFFFERVTQLTRCDVWYKVVGALSVIGRASVIAVFTMRTYAVYGKNPWILAYMSVVGLACIALDITHVPGLRCVGSSSLPMYVER</sequence>
<proteinExistence type="predicted"/>
<protein>
    <recommendedName>
        <fullName evidence="2">DUF6533 domain-containing protein</fullName>
    </recommendedName>
</protein>
<dbReference type="AlphaFoldDB" id="A0AAD7C1A0"/>
<keyword evidence="1" id="KW-0472">Membrane</keyword>
<feature type="transmembrane region" description="Helical" evidence="1">
    <location>
        <begin position="12"/>
        <end position="31"/>
    </location>
</feature>
<evidence type="ECO:0000313" key="4">
    <source>
        <dbReference type="Proteomes" id="UP001221142"/>
    </source>
</evidence>
<dbReference type="EMBL" id="JARKIF010000006">
    <property type="protein sequence ID" value="KAJ7636502.1"/>
    <property type="molecule type" value="Genomic_DNA"/>
</dbReference>
<dbReference type="Pfam" id="PF20151">
    <property type="entry name" value="DUF6533"/>
    <property type="match status" value="1"/>
</dbReference>
<evidence type="ECO:0000259" key="2">
    <source>
        <dbReference type="Pfam" id="PF20151"/>
    </source>
</evidence>
<dbReference type="InterPro" id="IPR045340">
    <property type="entry name" value="DUF6533"/>
</dbReference>
<dbReference type="Proteomes" id="UP001221142">
    <property type="component" value="Unassembled WGS sequence"/>
</dbReference>
<comment type="caution">
    <text evidence="3">The sequence shown here is derived from an EMBL/GenBank/DDBJ whole genome shotgun (WGS) entry which is preliminary data.</text>
</comment>
<reference evidence="3" key="1">
    <citation type="submission" date="2023-03" db="EMBL/GenBank/DDBJ databases">
        <title>Massive genome expansion in bonnet fungi (Mycena s.s.) driven by repeated elements and novel gene families across ecological guilds.</title>
        <authorList>
            <consortium name="Lawrence Berkeley National Laboratory"/>
            <person name="Harder C.B."/>
            <person name="Miyauchi S."/>
            <person name="Viragh M."/>
            <person name="Kuo A."/>
            <person name="Thoen E."/>
            <person name="Andreopoulos B."/>
            <person name="Lu D."/>
            <person name="Skrede I."/>
            <person name="Drula E."/>
            <person name="Henrissat B."/>
            <person name="Morin E."/>
            <person name="Kohler A."/>
            <person name="Barry K."/>
            <person name="LaButti K."/>
            <person name="Morin E."/>
            <person name="Salamov A."/>
            <person name="Lipzen A."/>
            <person name="Mereny Z."/>
            <person name="Hegedus B."/>
            <person name="Baldrian P."/>
            <person name="Stursova M."/>
            <person name="Weitz H."/>
            <person name="Taylor A."/>
            <person name="Grigoriev I.V."/>
            <person name="Nagy L.G."/>
            <person name="Martin F."/>
            <person name="Kauserud H."/>
        </authorList>
    </citation>
    <scope>NUCLEOTIDE SEQUENCE</scope>
    <source>
        <strain evidence="3">9284</strain>
    </source>
</reference>
<feature type="transmembrane region" description="Helical" evidence="1">
    <location>
        <begin position="95"/>
        <end position="117"/>
    </location>
</feature>
<feature type="transmembrane region" description="Helical" evidence="1">
    <location>
        <begin position="51"/>
        <end position="74"/>
    </location>
</feature>
<organism evidence="3 4">
    <name type="scientific">Roridomyces roridus</name>
    <dbReference type="NCBI Taxonomy" id="1738132"/>
    <lineage>
        <taxon>Eukaryota</taxon>
        <taxon>Fungi</taxon>
        <taxon>Dikarya</taxon>
        <taxon>Basidiomycota</taxon>
        <taxon>Agaricomycotina</taxon>
        <taxon>Agaricomycetes</taxon>
        <taxon>Agaricomycetidae</taxon>
        <taxon>Agaricales</taxon>
        <taxon>Marasmiineae</taxon>
        <taxon>Mycenaceae</taxon>
        <taxon>Roridomyces</taxon>
    </lineage>
</organism>